<evidence type="ECO:0000313" key="5">
    <source>
        <dbReference type="EMBL" id="RLE09682.1"/>
    </source>
</evidence>
<reference evidence="5 6" key="1">
    <citation type="submission" date="2018-06" db="EMBL/GenBank/DDBJ databases">
        <title>Extensive metabolic versatility and redundancy in microbially diverse, dynamic hydrothermal sediments.</title>
        <authorList>
            <person name="Dombrowski N."/>
            <person name="Teske A."/>
            <person name="Baker B.J."/>
        </authorList>
    </citation>
    <scope>NUCLEOTIDE SEQUENCE [LARGE SCALE GENOMIC DNA]</scope>
    <source>
        <strain evidence="5">B47_G16</strain>
    </source>
</reference>
<dbReference type="PANTHER" id="PTHR33705:SF2">
    <property type="entry name" value="PHOSPHOCARRIER PROTEIN NPR"/>
    <property type="match status" value="1"/>
</dbReference>
<keyword evidence="3" id="KW-0598">Phosphotransferase system</keyword>
<dbReference type="Pfam" id="PF00381">
    <property type="entry name" value="PTS-HPr"/>
    <property type="match status" value="1"/>
</dbReference>
<dbReference type="SUPFAM" id="SSF55594">
    <property type="entry name" value="HPr-like"/>
    <property type="match status" value="1"/>
</dbReference>
<dbReference type="EMBL" id="QMPZ01000034">
    <property type="protein sequence ID" value="RLE09682.1"/>
    <property type="molecule type" value="Genomic_DNA"/>
</dbReference>
<dbReference type="Proteomes" id="UP000279422">
    <property type="component" value="Unassembled WGS sequence"/>
</dbReference>
<organism evidence="5 6">
    <name type="scientific">Aerophobetes bacterium</name>
    <dbReference type="NCBI Taxonomy" id="2030807"/>
    <lineage>
        <taxon>Bacteria</taxon>
        <taxon>Candidatus Aerophobota</taxon>
    </lineage>
</organism>
<protein>
    <submittedName>
        <fullName evidence="5">HPr family phosphocarrier protein</fullName>
    </submittedName>
</protein>
<dbReference type="AlphaFoldDB" id="A0A497E657"/>
<name>A0A497E657_UNCAE</name>
<sequence>MNNIVEREVEILNKVGLHIRPASLLVEVARKFKSRIWLEKDGQIADGKSVTSLLLLSAEKGSKVNIKAQGPDAQEAVEALMELIGNKFGEE</sequence>
<dbReference type="Gene3D" id="3.30.1340.10">
    <property type="entry name" value="HPr-like"/>
    <property type="match status" value="1"/>
</dbReference>
<dbReference type="GO" id="GO:0005737">
    <property type="term" value="C:cytoplasm"/>
    <property type="evidence" value="ECO:0007669"/>
    <property type="project" value="UniProtKB-SubCell"/>
</dbReference>
<comment type="caution">
    <text evidence="5">The sequence shown here is derived from an EMBL/GenBank/DDBJ whole genome shotgun (WGS) entry which is preliminary data.</text>
</comment>
<gene>
    <name evidence="5" type="ORF">DRJ00_03585</name>
</gene>
<dbReference type="NCBIfam" id="TIGR01003">
    <property type="entry name" value="PTS_HPr_family"/>
    <property type="match status" value="1"/>
</dbReference>
<accession>A0A497E657</accession>
<evidence type="ECO:0000256" key="1">
    <source>
        <dbReference type="ARBA" id="ARBA00004496"/>
    </source>
</evidence>
<dbReference type="InterPro" id="IPR000032">
    <property type="entry name" value="HPr-like"/>
</dbReference>
<proteinExistence type="predicted"/>
<dbReference type="PANTHER" id="PTHR33705">
    <property type="entry name" value="PHOSPHOCARRIER PROTEIN HPR"/>
    <property type="match status" value="1"/>
</dbReference>
<feature type="domain" description="HPr" evidence="4">
    <location>
        <begin position="4"/>
        <end position="91"/>
    </location>
</feature>
<keyword evidence="2" id="KW-0963">Cytoplasm</keyword>
<comment type="subcellular location">
    <subcellularLocation>
        <location evidence="1">Cytoplasm</location>
    </subcellularLocation>
</comment>
<evidence type="ECO:0000259" key="4">
    <source>
        <dbReference type="PROSITE" id="PS51350"/>
    </source>
</evidence>
<evidence type="ECO:0000313" key="6">
    <source>
        <dbReference type="Proteomes" id="UP000279422"/>
    </source>
</evidence>
<dbReference type="PRINTS" id="PR00107">
    <property type="entry name" value="PHOSPHOCPHPR"/>
</dbReference>
<dbReference type="GO" id="GO:0009401">
    <property type="term" value="P:phosphoenolpyruvate-dependent sugar phosphotransferase system"/>
    <property type="evidence" value="ECO:0007669"/>
    <property type="project" value="UniProtKB-KW"/>
</dbReference>
<dbReference type="InterPro" id="IPR035895">
    <property type="entry name" value="HPr-like_sf"/>
</dbReference>
<dbReference type="PROSITE" id="PS51350">
    <property type="entry name" value="PTS_HPR_DOM"/>
    <property type="match status" value="1"/>
</dbReference>
<evidence type="ECO:0000256" key="3">
    <source>
        <dbReference type="ARBA" id="ARBA00022683"/>
    </source>
</evidence>
<evidence type="ECO:0000256" key="2">
    <source>
        <dbReference type="ARBA" id="ARBA00022490"/>
    </source>
</evidence>
<dbReference type="CDD" id="cd00367">
    <property type="entry name" value="PTS-HPr_like"/>
    <property type="match status" value="1"/>
</dbReference>
<dbReference type="InterPro" id="IPR050399">
    <property type="entry name" value="HPr"/>
</dbReference>